<dbReference type="Pfam" id="PF05795">
    <property type="entry name" value="Plasmodium_Vir"/>
    <property type="match status" value="2"/>
</dbReference>
<feature type="region of interest" description="Disordered" evidence="1">
    <location>
        <begin position="525"/>
        <end position="620"/>
    </location>
</feature>
<organism evidence="2 3">
    <name type="scientific">Plasmodium knowlesi</name>
    <dbReference type="NCBI Taxonomy" id="5850"/>
    <lineage>
        <taxon>Eukaryota</taxon>
        <taxon>Sar</taxon>
        <taxon>Alveolata</taxon>
        <taxon>Apicomplexa</taxon>
        <taxon>Aconoidasida</taxon>
        <taxon>Haemosporida</taxon>
        <taxon>Plasmodiidae</taxon>
        <taxon>Plasmodium</taxon>
        <taxon>Plasmodium (Plasmodium)</taxon>
    </lineage>
</organism>
<feature type="compositionally biased region" description="Basic residues" evidence="1">
    <location>
        <begin position="536"/>
        <end position="545"/>
    </location>
</feature>
<protein>
    <submittedName>
        <fullName evidence="2">KIR protein</fullName>
    </submittedName>
</protein>
<evidence type="ECO:0000313" key="2">
    <source>
        <dbReference type="EMBL" id="OTN66255.1"/>
    </source>
</evidence>
<dbReference type="VEuPathDB" id="PlasmoDB:PKA1H_020007500"/>
<dbReference type="VEuPathDB" id="PlasmoDB:PKNOH_S09511900"/>
<feature type="compositionally biased region" description="Low complexity" evidence="1">
    <location>
        <begin position="553"/>
        <end position="566"/>
    </location>
</feature>
<dbReference type="VEuPathDB" id="PlasmoDB:PKNH_0202700"/>
<comment type="caution">
    <text evidence="2">The sequence shown here is derived from an EMBL/GenBank/DDBJ whole genome shotgun (WGS) entry which is preliminary data.</text>
</comment>
<dbReference type="InterPro" id="IPR008780">
    <property type="entry name" value="Plasmodium_Vir"/>
</dbReference>
<evidence type="ECO:0000256" key="1">
    <source>
        <dbReference type="SAM" id="MobiDB-lite"/>
    </source>
</evidence>
<feature type="compositionally biased region" description="Low complexity" evidence="1">
    <location>
        <begin position="477"/>
        <end position="492"/>
    </location>
</feature>
<dbReference type="EMBL" id="NETL01000023">
    <property type="protein sequence ID" value="OTN66255.1"/>
    <property type="molecule type" value="Genomic_DNA"/>
</dbReference>
<feature type="compositionally biased region" description="Gly residues" evidence="1">
    <location>
        <begin position="567"/>
        <end position="577"/>
    </location>
</feature>
<proteinExistence type="predicted"/>
<feature type="compositionally biased region" description="Acidic residues" evidence="1">
    <location>
        <begin position="465"/>
        <end position="475"/>
    </location>
</feature>
<name>A0A1Y3DS41_PLAKN</name>
<reference evidence="2 3" key="1">
    <citation type="submission" date="2017-05" db="EMBL/GenBank/DDBJ databases">
        <title>PacBio assembly of a Plasmodium knowlesi genome sequence with Hi-C correction and manual annotation of the SICAvar gene family.</title>
        <authorList>
            <person name="Lapp S.A."/>
            <person name="Geraldo J.A."/>
            <person name="Chien J.-T."/>
            <person name="Ay F."/>
            <person name="Pakala S.B."/>
            <person name="Batugedara G."/>
            <person name="Humphrey J.C."/>
            <person name="Debarry J.D."/>
            <person name="Le Roch K.G."/>
            <person name="Galinski M.R."/>
            <person name="Kissinger J.C."/>
        </authorList>
    </citation>
    <scope>NUCLEOTIDE SEQUENCE [LARGE SCALE GENOMIC DNA]</scope>
    <source>
        <strain evidence="3">Malayan Strain Pk1 (A+)</strain>
    </source>
</reference>
<dbReference type="AlphaFoldDB" id="A0A1Y3DS41"/>
<feature type="compositionally biased region" description="Basic and acidic residues" evidence="1">
    <location>
        <begin position="591"/>
        <end position="605"/>
    </location>
</feature>
<accession>A0A1Y3DS41</accession>
<sequence>MASNTIPGDKEEAELPSRRAYAEFSRNMSPGSCTKRGSMAHTLEPYSYMSIYKERIINTLCYVMTVQENDASSFYSDRCEFAYYYLGDAMEKTGINISYFRNAISVIHYLLKESGNNLNCRNIYQNINEDVFKYGKIIFDLSIDYDTLSSQLQKSANKCRGKYYEYLKSVDDAFKYIKIICSDNRDAYCTYINGIKKKYEDDEDDESSKLEYSEATVTDLAGNSPSAATAVTVTMKDLSQLPSRSTYKNLNIMWNTYSGQDSLISIKEGLRTIMEQYLNSTKCLNRILGTWYYVNAGMNSGETSSYAQRCEYFYYWLGILISKQLKTGTIFSTVLNAMYQELDKLEGSKKTCPKITTAIAFDKTLFKKSKVIFDFLNDYNSMKQQGLGNKETRCSKAYSDYLDDVQNYYGAIESSCTLEQNSNDPCCKLVSGKVGTMQKPTSPEIAQLTCRKIEVASEEGREVEETTDCLGDDNELSVGPSPSSGSATTSIPATVGGTIATIGLPTIGFFLYKYTDVFDGIKKSLFGGSNNTGGRNRGRRSTVRHQHFDDTFTGNDSSTLGDDGSTTLGGGGGGSSTLGGSSTDISTIYDDDGRRRPSTGRRERAGTNNRRPGNIRYYAT</sequence>
<feature type="compositionally biased region" description="Low complexity" evidence="1">
    <location>
        <begin position="578"/>
        <end position="588"/>
    </location>
</feature>
<feature type="region of interest" description="Disordered" evidence="1">
    <location>
        <begin position="457"/>
        <end position="492"/>
    </location>
</feature>
<gene>
    <name evidence="2" type="ORF">PKNOH_S09511900</name>
</gene>
<evidence type="ECO:0000313" key="3">
    <source>
        <dbReference type="Proteomes" id="UP000195012"/>
    </source>
</evidence>
<dbReference type="Proteomes" id="UP000195012">
    <property type="component" value="Unassembled WGS sequence"/>
</dbReference>